<dbReference type="OrthoDB" id="2796352at2759"/>
<gene>
    <name evidence="3" type="ORF">DAEQUDRAFT_813460</name>
</gene>
<feature type="compositionally biased region" description="Basic residues" evidence="1">
    <location>
        <begin position="59"/>
        <end position="72"/>
    </location>
</feature>
<organism evidence="3 4">
    <name type="scientific">Daedalea quercina L-15889</name>
    <dbReference type="NCBI Taxonomy" id="1314783"/>
    <lineage>
        <taxon>Eukaryota</taxon>
        <taxon>Fungi</taxon>
        <taxon>Dikarya</taxon>
        <taxon>Basidiomycota</taxon>
        <taxon>Agaricomycotina</taxon>
        <taxon>Agaricomycetes</taxon>
        <taxon>Polyporales</taxon>
        <taxon>Fomitopsis</taxon>
    </lineage>
</organism>
<reference evidence="3 4" key="1">
    <citation type="journal article" date="2016" name="Mol. Biol. Evol.">
        <title>Comparative Genomics of Early-Diverging Mushroom-Forming Fungi Provides Insights into the Origins of Lignocellulose Decay Capabilities.</title>
        <authorList>
            <person name="Nagy L.G."/>
            <person name="Riley R."/>
            <person name="Tritt A."/>
            <person name="Adam C."/>
            <person name="Daum C."/>
            <person name="Floudas D."/>
            <person name="Sun H."/>
            <person name="Yadav J.S."/>
            <person name="Pangilinan J."/>
            <person name="Larsson K.H."/>
            <person name="Matsuura K."/>
            <person name="Barry K."/>
            <person name="Labutti K."/>
            <person name="Kuo R."/>
            <person name="Ohm R.A."/>
            <person name="Bhattacharya S.S."/>
            <person name="Shirouzu T."/>
            <person name="Yoshinaga Y."/>
            <person name="Martin F.M."/>
            <person name="Grigoriev I.V."/>
            <person name="Hibbett D.S."/>
        </authorList>
    </citation>
    <scope>NUCLEOTIDE SEQUENCE [LARGE SCALE GENOMIC DNA]</scope>
    <source>
        <strain evidence="3 4">L-15889</strain>
    </source>
</reference>
<sequence length="184" mass="19874">MSGSERELAPGTIAGIAIGTLLILVVLSATGIILHHRRRIVVPDTPSSFEKPTPLSKTPQRRTRRPPLRKASPRLSVEHISLPMPLARAKRDCEKDRDRANTSVSTLNVIISPSLPRVFKLDMEGGESAAVEVRVTPPTPVASRGDMGMPSPTRGRASRKTRLGGTSGVGLGIQASTDSRRWMM</sequence>
<protein>
    <submittedName>
        <fullName evidence="3">Uncharacterized protein</fullName>
    </submittedName>
</protein>
<feature type="transmembrane region" description="Helical" evidence="2">
    <location>
        <begin position="12"/>
        <end position="34"/>
    </location>
</feature>
<name>A0A165N5A4_9APHY</name>
<dbReference type="Proteomes" id="UP000076727">
    <property type="component" value="Unassembled WGS sequence"/>
</dbReference>
<feature type="region of interest" description="Disordered" evidence="1">
    <location>
        <begin position="44"/>
        <end position="73"/>
    </location>
</feature>
<evidence type="ECO:0000313" key="4">
    <source>
        <dbReference type="Proteomes" id="UP000076727"/>
    </source>
</evidence>
<evidence type="ECO:0000313" key="3">
    <source>
        <dbReference type="EMBL" id="KZT66535.1"/>
    </source>
</evidence>
<keyword evidence="2" id="KW-1133">Transmembrane helix</keyword>
<accession>A0A165N5A4</accession>
<dbReference type="EMBL" id="KV429087">
    <property type="protein sequence ID" value="KZT66535.1"/>
    <property type="molecule type" value="Genomic_DNA"/>
</dbReference>
<proteinExistence type="predicted"/>
<keyword evidence="2" id="KW-0812">Transmembrane</keyword>
<keyword evidence="2" id="KW-0472">Membrane</keyword>
<feature type="region of interest" description="Disordered" evidence="1">
    <location>
        <begin position="138"/>
        <end position="184"/>
    </location>
</feature>
<evidence type="ECO:0000256" key="2">
    <source>
        <dbReference type="SAM" id="Phobius"/>
    </source>
</evidence>
<evidence type="ECO:0000256" key="1">
    <source>
        <dbReference type="SAM" id="MobiDB-lite"/>
    </source>
</evidence>
<keyword evidence="4" id="KW-1185">Reference proteome</keyword>
<dbReference type="AlphaFoldDB" id="A0A165N5A4"/>